<gene>
    <name evidence="2" type="primary">ARVCF</name>
    <name evidence="2" type="ORF">L345_08546</name>
</gene>
<dbReference type="Proteomes" id="UP000018936">
    <property type="component" value="Unassembled WGS sequence"/>
</dbReference>
<reference evidence="2 3" key="1">
    <citation type="journal article" date="2013" name="Proc. Natl. Acad. Sci. U.S.A.">
        <title>The king cobra genome reveals dynamic gene evolution and adaptation in the snake venom system.</title>
        <authorList>
            <person name="Vonk F.J."/>
            <person name="Casewell N.R."/>
            <person name="Henkel C.V."/>
            <person name="Heimberg A.M."/>
            <person name="Jansen H.J."/>
            <person name="McCleary R.J."/>
            <person name="Kerkkamp H.M."/>
            <person name="Vos R.A."/>
            <person name="Guerreiro I."/>
            <person name="Calvete J.J."/>
            <person name="Wuster W."/>
            <person name="Woods A.E."/>
            <person name="Logan J.M."/>
            <person name="Harrison R.A."/>
            <person name="Castoe T.A."/>
            <person name="de Koning A.P."/>
            <person name="Pollock D.D."/>
            <person name="Yandell M."/>
            <person name="Calderon D."/>
            <person name="Renjifo C."/>
            <person name="Currier R.B."/>
            <person name="Salgado D."/>
            <person name="Pla D."/>
            <person name="Sanz L."/>
            <person name="Hyder A.S."/>
            <person name="Ribeiro J.M."/>
            <person name="Arntzen J.W."/>
            <person name="van den Thillart G.E."/>
            <person name="Boetzer M."/>
            <person name="Pirovano W."/>
            <person name="Dirks R.P."/>
            <person name="Spaink H.P."/>
            <person name="Duboule D."/>
            <person name="McGlinn E."/>
            <person name="Kini R.M."/>
            <person name="Richardson M.K."/>
        </authorList>
    </citation>
    <scope>NUCLEOTIDE SEQUENCE</scope>
    <source>
        <tissue evidence="2">Blood</tissue>
    </source>
</reference>
<dbReference type="AlphaFoldDB" id="V8NVH2"/>
<keyword evidence="3" id="KW-1185">Reference proteome</keyword>
<proteinExistence type="predicted"/>
<dbReference type="InterPro" id="IPR011989">
    <property type="entry name" value="ARM-like"/>
</dbReference>
<protein>
    <submittedName>
        <fullName evidence="2">Armadillo repeat protein deleted in velo-cardio-facial syndrome</fullName>
    </submittedName>
</protein>
<evidence type="ECO:0000313" key="3">
    <source>
        <dbReference type="Proteomes" id="UP000018936"/>
    </source>
</evidence>
<name>V8NVH2_OPHHA</name>
<evidence type="ECO:0000256" key="1">
    <source>
        <dbReference type="SAM" id="MobiDB-lite"/>
    </source>
</evidence>
<dbReference type="OrthoDB" id="10651420at2759"/>
<feature type="compositionally biased region" description="Low complexity" evidence="1">
    <location>
        <begin position="184"/>
        <end position="195"/>
    </location>
</feature>
<accession>V8NVH2</accession>
<sequence>MTQHSVQGDTLLFINNGVCSCTACRHPSPGSRTRGAQLLCNAFTDTLRDWLASSSAFDVCWLSSRVCVFPSPRLFKISQSSREMKAASHVLQMTWSYKELRNVLQKEGWNKSHFQVRKPVHFVAENCSQELKTSLDWWLRHQVGKQEIVSSSPTLDLKPGWLPDDFVSSSSGHAAVGTQLTHPTTKGSKSTSCKSGYDDSTLPLVDKSQGLFVRLSKGLIMTGSRGQCVLSHSLNQRSPNFAGKRGTGPPERWARTHTHAHAAQLVELYMHVYVRRPATSITMHMHACQPVACVAQMQIDHGSGPRVGDPYPKSLK</sequence>
<feature type="compositionally biased region" description="Polar residues" evidence="1">
    <location>
        <begin position="173"/>
        <end position="183"/>
    </location>
</feature>
<comment type="caution">
    <text evidence="2">The sequence shown here is derived from an EMBL/GenBank/DDBJ whole genome shotgun (WGS) entry which is preliminary data.</text>
</comment>
<feature type="non-terminal residue" evidence="2">
    <location>
        <position position="1"/>
    </location>
</feature>
<dbReference type="EMBL" id="AZIM01001819">
    <property type="protein sequence ID" value="ETE65688.1"/>
    <property type="molecule type" value="Genomic_DNA"/>
</dbReference>
<dbReference type="Gene3D" id="1.25.10.10">
    <property type="entry name" value="Leucine-rich Repeat Variant"/>
    <property type="match status" value="1"/>
</dbReference>
<feature type="region of interest" description="Disordered" evidence="1">
    <location>
        <begin position="173"/>
        <end position="196"/>
    </location>
</feature>
<evidence type="ECO:0000313" key="2">
    <source>
        <dbReference type="EMBL" id="ETE65688.1"/>
    </source>
</evidence>
<organism evidence="2 3">
    <name type="scientific">Ophiophagus hannah</name>
    <name type="common">King cobra</name>
    <name type="synonym">Naja hannah</name>
    <dbReference type="NCBI Taxonomy" id="8665"/>
    <lineage>
        <taxon>Eukaryota</taxon>
        <taxon>Metazoa</taxon>
        <taxon>Chordata</taxon>
        <taxon>Craniata</taxon>
        <taxon>Vertebrata</taxon>
        <taxon>Euteleostomi</taxon>
        <taxon>Lepidosauria</taxon>
        <taxon>Squamata</taxon>
        <taxon>Bifurcata</taxon>
        <taxon>Unidentata</taxon>
        <taxon>Episquamata</taxon>
        <taxon>Toxicofera</taxon>
        <taxon>Serpentes</taxon>
        <taxon>Colubroidea</taxon>
        <taxon>Elapidae</taxon>
        <taxon>Elapinae</taxon>
        <taxon>Ophiophagus</taxon>
    </lineage>
</organism>